<protein>
    <submittedName>
        <fullName evidence="8">Related to mannosylphosphorylation protein MNN4</fullName>
    </submittedName>
</protein>
<gene>
    <name evidence="8" type="ORF">PAC_05394</name>
</gene>
<reference evidence="8 9" key="1">
    <citation type="submission" date="2016-03" db="EMBL/GenBank/DDBJ databases">
        <authorList>
            <person name="Ploux O."/>
        </authorList>
    </citation>
    <scope>NUCLEOTIDE SEQUENCE [LARGE SCALE GENOMIC DNA]</scope>
    <source>
        <strain evidence="8 9">UAMH 11012</strain>
    </source>
</reference>
<feature type="signal peptide" evidence="6">
    <location>
        <begin position="1"/>
        <end position="16"/>
    </location>
</feature>
<feature type="compositionally biased region" description="Low complexity" evidence="5">
    <location>
        <begin position="267"/>
        <end position="306"/>
    </location>
</feature>
<feature type="region of interest" description="Disordered" evidence="5">
    <location>
        <begin position="243"/>
        <end position="497"/>
    </location>
</feature>
<dbReference type="EMBL" id="FJOG01000006">
    <property type="protein sequence ID" value="CZR55506.1"/>
    <property type="molecule type" value="Genomic_DNA"/>
</dbReference>
<accession>A0A1L7WRV6</accession>
<feature type="compositionally biased region" description="Low complexity" evidence="5">
    <location>
        <begin position="316"/>
        <end position="327"/>
    </location>
</feature>
<name>A0A1L7WRV6_9HELO</name>
<proteinExistence type="predicted"/>
<evidence type="ECO:0000256" key="1">
    <source>
        <dbReference type="ARBA" id="ARBA00004167"/>
    </source>
</evidence>
<feature type="domain" description="LicD/FKTN/FKRP nucleotidyltransferase" evidence="7">
    <location>
        <begin position="175"/>
        <end position="218"/>
    </location>
</feature>
<dbReference type="AlphaFoldDB" id="A0A1L7WRV6"/>
<dbReference type="GO" id="GO:0009100">
    <property type="term" value="P:glycoprotein metabolic process"/>
    <property type="evidence" value="ECO:0007669"/>
    <property type="project" value="UniProtKB-ARBA"/>
</dbReference>
<feature type="domain" description="LicD/FKTN/FKRP nucleotidyltransferase" evidence="7">
    <location>
        <begin position="66"/>
        <end position="166"/>
    </location>
</feature>
<evidence type="ECO:0000313" key="9">
    <source>
        <dbReference type="Proteomes" id="UP000184330"/>
    </source>
</evidence>
<keyword evidence="9" id="KW-1185">Reference proteome</keyword>
<dbReference type="PANTHER" id="PTHR15407">
    <property type="entry name" value="FUKUTIN-RELATED"/>
    <property type="match status" value="1"/>
</dbReference>
<evidence type="ECO:0000256" key="2">
    <source>
        <dbReference type="ARBA" id="ARBA00022692"/>
    </source>
</evidence>
<organism evidence="8 9">
    <name type="scientific">Phialocephala subalpina</name>
    <dbReference type="NCBI Taxonomy" id="576137"/>
    <lineage>
        <taxon>Eukaryota</taxon>
        <taxon>Fungi</taxon>
        <taxon>Dikarya</taxon>
        <taxon>Ascomycota</taxon>
        <taxon>Pezizomycotina</taxon>
        <taxon>Leotiomycetes</taxon>
        <taxon>Helotiales</taxon>
        <taxon>Mollisiaceae</taxon>
        <taxon>Phialocephala</taxon>
        <taxon>Phialocephala fortinii species complex</taxon>
    </lineage>
</organism>
<evidence type="ECO:0000256" key="6">
    <source>
        <dbReference type="SAM" id="SignalP"/>
    </source>
</evidence>
<sequence>MLTILVIGSIPIMMAGTLIAPSSTIIADSMLTGSNRFADKQLGYRERRLALSNLIQTYLSTFADIGVETWLMHGTLLGWWWNRKILPWDSDSDVQVSEASIHYLASYYNMSVFHYKTPRIPEGRDYMLEVNPHYVNREQSDKLNVIDARWVDTTSGLFIDITTARYNHTHPAGPGMLSCKDGHEYRDSYIFPLRDTFFEGAPAKIPFAYKELLEAEYKEKALTLTDFEGHHFDEQKFEWIPVPKKVEPKKEQKKAEPKKEEKKAEPPKQQTQNQQGQQKQDQPPQQNTQNNQQKQQTDQQKPPAQQDKPKSDDKPQASSRGQAQGQQSPPPVAKQGTQPVASKQAEPQKPAIQAKAEEKALKVEEKKKEKLEKVEDKRKAAEQQAIKKEAQKEEQRQKDLKIEAEIKKQKAEMEAKEAAEIPEEDKNVVVKDQPKGESQKTSEAPKQDSKPSTDKSKQNPKAEEERKKAQEKADAEKKKSQKSEVRNTDKPKREFTA</sequence>
<dbReference type="OrthoDB" id="444255at2759"/>
<dbReference type="Pfam" id="PF04991">
    <property type="entry name" value="LicD"/>
    <property type="match status" value="2"/>
</dbReference>
<feature type="chain" id="PRO_5012069414" evidence="6">
    <location>
        <begin position="17"/>
        <end position="497"/>
    </location>
</feature>
<keyword evidence="4" id="KW-0472">Membrane</keyword>
<evidence type="ECO:0000259" key="7">
    <source>
        <dbReference type="Pfam" id="PF04991"/>
    </source>
</evidence>
<dbReference type="InterPro" id="IPR009644">
    <property type="entry name" value="FKTN/MNN4/W02B3.4-1"/>
</dbReference>
<keyword evidence="3" id="KW-1133">Transmembrane helix</keyword>
<evidence type="ECO:0000256" key="5">
    <source>
        <dbReference type="SAM" id="MobiDB-lite"/>
    </source>
</evidence>
<dbReference type="InterPro" id="IPR007074">
    <property type="entry name" value="LicD/FKTN/FKRP_NTP_transf"/>
</dbReference>
<dbReference type="STRING" id="576137.A0A1L7WRV6"/>
<dbReference type="Proteomes" id="UP000184330">
    <property type="component" value="Unassembled WGS sequence"/>
</dbReference>
<dbReference type="PANTHER" id="PTHR15407:SF32">
    <property type="entry name" value="PROTEIN (MNN4), PUTATIVE (AFU_ORTHOLOGUE AFUA_1G03790)-RELATED"/>
    <property type="match status" value="1"/>
</dbReference>
<feature type="compositionally biased region" description="Basic and acidic residues" evidence="5">
    <location>
        <begin position="355"/>
        <end position="497"/>
    </location>
</feature>
<keyword evidence="6" id="KW-0732">Signal</keyword>
<keyword evidence="2" id="KW-0812">Transmembrane</keyword>
<comment type="subcellular location">
    <subcellularLocation>
        <location evidence="1">Membrane</location>
        <topology evidence="1">Single-pass membrane protein</topology>
    </subcellularLocation>
</comment>
<evidence type="ECO:0000256" key="3">
    <source>
        <dbReference type="ARBA" id="ARBA00022989"/>
    </source>
</evidence>
<evidence type="ECO:0000313" key="8">
    <source>
        <dbReference type="EMBL" id="CZR55506.1"/>
    </source>
</evidence>
<dbReference type="GO" id="GO:0016020">
    <property type="term" value="C:membrane"/>
    <property type="evidence" value="ECO:0007669"/>
    <property type="project" value="UniProtKB-SubCell"/>
</dbReference>
<evidence type="ECO:0000256" key="4">
    <source>
        <dbReference type="ARBA" id="ARBA00023136"/>
    </source>
</evidence>
<feature type="compositionally biased region" description="Basic and acidic residues" evidence="5">
    <location>
        <begin position="244"/>
        <end position="266"/>
    </location>
</feature>